<evidence type="ECO:0000256" key="1">
    <source>
        <dbReference type="ARBA" id="ARBA00023125"/>
    </source>
</evidence>
<dbReference type="AlphaFoldDB" id="A0A2W0H5L1"/>
<comment type="caution">
    <text evidence="4">The sequence shown here is derived from an EMBL/GenBank/DDBJ whole genome shotgun (WGS) entry which is preliminary data.</text>
</comment>
<keyword evidence="5" id="KW-1185">Reference proteome</keyword>
<name>A0A2W0H5L1_9BACI</name>
<dbReference type="Proteomes" id="UP000248066">
    <property type="component" value="Unassembled WGS sequence"/>
</dbReference>
<dbReference type="PROSITE" id="PS51197">
    <property type="entry name" value="HTH_RRF2_2"/>
    <property type="match status" value="1"/>
</dbReference>
<protein>
    <recommendedName>
        <fullName evidence="3">HTH-type transcriptional regulator NsrR</fullName>
    </recommendedName>
</protein>
<evidence type="ECO:0000313" key="4">
    <source>
        <dbReference type="EMBL" id="PYZ97123.1"/>
    </source>
</evidence>
<accession>A0A2W0H5L1</accession>
<dbReference type="InterPro" id="IPR036390">
    <property type="entry name" value="WH_DNA-bd_sf"/>
</dbReference>
<sequence>MQLTSYTDYALRLLLYAAVQPEGKLTSVKEVAKAYNISYNHLTKVTQELGRHGILETIKGRGGGIRLAIKPEDLPVGKVVRLTEDNSQYVECFDEENNTCVLSPSCRLKGVLHEALNAYMAVLDRYTLKDITVNEKILRDLLNMKKEKT</sequence>
<dbReference type="RefSeq" id="WP_110515883.1">
    <property type="nucleotide sequence ID" value="NZ_PDOF01000001.1"/>
</dbReference>
<evidence type="ECO:0000256" key="3">
    <source>
        <dbReference type="ARBA" id="ARBA00040173"/>
    </source>
</evidence>
<dbReference type="GO" id="GO:0005829">
    <property type="term" value="C:cytosol"/>
    <property type="evidence" value="ECO:0007669"/>
    <property type="project" value="TreeGrafter"/>
</dbReference>
<dbReference type="NCBIfam" id="TIGR00738">
    <property type="entry name" value="rrf2_super"/>
    <property type="match status" value="1"/>
</dbReference>
<evidence type="ECO:0000313" key="5">
    <source>
        <dbReference type="Proteomes" id="UP000248066"/>
    </source>
</evidence>
<evidence type="ECO:0000256" key="2">
    <source>
        <dbReference type="ARBA" id="ARBA00034078"/>
    </source>
</evidence>
<organism evidence="4 5">
    <name type="scientific">Alteribacter lacisalsi</name>
    <dbReference type="NCBI Taxonomy" id="2045244"/>
    <lineage>
        <taxon>Bacteria</taxon>
        <taxon>Bacillati</taxon>
        <taxon>Bacillota</taxon>
        <taxon>Bacilli</taxon>
        <taxon>Bacillales</taxon>
        <taxon>Bacillaceae</taxon>
        <taxon>Alteribacter</taxon>
    </lineage>
</organism>
<dbReference type="GO" id="GO:0003700">
    <property type="term" value="F:DNA-binding transcription factor activity"/>
    <property type="evidence" value="ECO:0007669"/>
    <property type="project" value="TreeGrafter"/>
</dbReference>
<dbReference type="InterPro" id="IPR036388">
    <property type="entry name" value="WH-like_DNA-bd_sf"/>
</dbReference>
<dbReference type="PANTHER" id="PTHR33221:SF4">
    <property type="entry name" value="HTH-TYPE TRANSCRIPTIONAL REPRESSOR NSRR"/>
    <property type="match status" value="1"/>
</dbReference>
<dbReference type="Pfam" id="PF02082">
    <property type="entry name" value="Rrf2"/>
    <property type="match status" value="1"/>
</dbReference>
<reference evidence="4 5" key="1">
    <citation type="submission" date="2017-10" db="EMBL/GenBank/DDBJ databases">
        <title>Bacillus sp. nov., a halophilic bacterium isolated from a Yangshapao Lake.</title>
        <authorList>
            <person name="Wang H."/>
        </authorList>
    </citation>
    <scope>NUCLEOTIDE SEQUENCE [LARGE SCALE GENOMIC DNA]</scope>
    <source>
        <strain evidence="4 5">YSP-3</strain>
    </source>
</reference>
<dbReference type="InterPro" id="IPR000944">
    <property type="entry name" value="Tscrpt_reg_Rrf2"/>
</dbReference>
<dbReference type="Gene3D" id="1.10.10.10">
    <property type="entry name" value="Winged helix-like DNA-binding domain superfamily/Winged helix DNA-binding domain"/>
    <property type="match status" value="1"/>
</dbReference>
<dbReference type="SUPFAM" id="SSF46785">
    <property type="entry name" value="Winged helix' DNA-binding domain"/>
    <property type="match status" value="1"/>
</dbReference>
<keyword evidence="1" id="KW-0238">DNA-binding</keyword>
<dbReference type="EMBL" id="PDOF01000001">
    <property type="protein sequence ID" value="PYZ97123.1"/>
    <property type="molecule type" value="Genomic_DNA"/>
</dbReference>
<proteinExistence type="predicted"/>
<comment type="cofactor">
    <cofactor evidence="2">
        <name>[2Fe-2S] cluster</name>
        <dbReference type="ChEBI" id="CHEBI:190135"/>
    </cofactor>
</comment>
<dbReference type="GO" id="GO:0003677">
    <property type="term" value="F:DNA binding"/>
    <property type="evidence" value="ECO:0007669"/>
    <property type="project" value="UniProtKB-KW"/>
</dbReference>
<dbReference type="OrthoDB" id="9795923at2"/>
<dbReference type="PROSITE" id="PS01332">
    <property type="entry name" value="HTH_RRF2_1"/>
    <property type="match status" value="1"/>
</dbReference>
<dbReference type="PANTHER" id="PTHR33221">
    <property type="entry name" value="WINGED HELIX-TURN-HELIX TRANSCRIPTIONAL REGULATOR, RRF2 FAMILY"/>
    <property type="match status" value="1"/>
</dbReference>
<gene>
    <name evidence="4" type="ORF">CR205_00525</name>
</gene>
<dbReference type="InterPro" id="IPR030489">
    <property type="entry name" value="TR_Rrf2-type_CS"/>
</dbReference>